<organism evidence="6 7">
    <name type="scientific">Methylacidiphilum infernorum (isolate V4)</name>
    <name type="common">Methylokorus infernorum (strain V4)</name>
    <dbReference type="NCBI Taxonomy" id="481448"/>
    <lineage>
        <taxon>Bacteria</taxon>
        <taxon>Pseudomonadati</taxon>
        <taxon>Verrucomicrobiota</taxon>
        <taxon>Methylacidiphilae</taxon>
        <taxon>Methylacidiphilales</taxon>
        <taxon>Methylacidiphilaceae</taxon>
        <taxon>Methylacidiphilum (ex Ratnadevi et al. 2023)</taxon>
    </lineage>
</organism>
<protein>
    <submittedName>
        <fullName evidence="6">Cytosine/adenosine deaminase</fullName>
    </submittedName>
</protein>
<dbReference type="FunFam" id="3.40.140.10:FF:000011">
    <property type="entry name" value="tRNA-specific adenosine deaminase"/>
    <property type="match status" value="1"/>
</dbReference>
<dbReference type="PANTHER" id="PTHR11079">
    <property type="entry name" value="CYTOSINE DEAMINASE FAMILY MEMBER"/>
    <property type="match status" value="1"/>
</dbReference>
<evidence type="ECO:0000256" key="1">
    <source>
        <dbReference type="ARBA" id="ARBA00006576"/>
    </source>
</evidence>
<dbReference type="GO" id="GO:0008270">
    <property type="term" value="F:zinc ion binding"/>
    <property type="evidence" value="ECO:0007669"/>
    <property type="project" value="InterPro"/>
</dbReference>
<keyword evidence="2" id="KW-0479">Metal-binding</keyword>
<dbReference type="AlphaFoldDB" id="B3DWK5"/>
<sequence length="168" mass="18712">MATLDASIPEDNEKHNYWLRLALKLAQYGSEQGEGGPFGAVVVLQEEAIGLAHNEVLSRLDPTAHAEILAIQRAAKKISHFDLEGSIIYTSCEPCPMCLSAIYWAGISKVYYACGKEDVQGIGFRDAFLYEELGKPVCQRKIQAIQLLREEGIAILQNWEKSPLKILY</sequence>
<evidence type="ECO:0000256" key="3">
    <source>
        <dbReference type="ARBA" id="ARBA00022801"/>
    </source>
</evidence>
<evidence type="ECO:0000256" key="2">
    <source>
        <dbReference type="ARBA" id="ARBA00022723"/>
    </source>
</evidence>
<keyword evidence="3" id="KW-0378">Hydrolase</keyword>
<dbReference type="SUPFAM" id="SSF53927">
    <property type="entry name" value="Cytidine deaminase-like"/>
    <property type="match status" value="1"/>
</dbReference>
<dbReference type="CDD" id="cd01285">
    <property type="entry name" value="nucleoside_deaminase"/>
    <property type="match status" value="1"/>
</dbReference>
<dbReference type="InterPro" id="IPR016193">
    <property type="entry name" value="Cytidine_deaminase-like"/>
</dbReference>
<dbReference type="GO" id="GO:0006152">
    <property type="term" value="P:purine nucleoside catabolic process"/>
    <property type="evidence" value="ECO:0007669"/>
    <property type="project" value="TreeGrafter"/>
</dbReference>
<dbReference type="Gene3D" id="3.40.140.10">
    <property type="entry name" value="Cytidine Deaminase, domain 2"/>
    <property type="match status" value="1"/>
</dbReference>
<dbReference type="RefSeq" id="WP_012462382.1">
    <property type="nucleotide sequence ID" value="NC_010794.1"/>
</dbReference>
<accession>B3DWK5</accession>
<comment type="similarity">
    <text evidence="1">Belongs to the cytidine and deoxycytidylate deaminase family.</text>
</comment>
<dbReference type="PROSITE" id="PS00903">
    <property type="entry name" value="CYT_DCMP_DEAMINASES_1"/>
    <property type="match status" value="1"/>
</dbReference>
<dbReference type="eggNOG" id="COG0590">
    <property type="taxonomic scope" value="Bacteria"/>
</dbReference>
<evidence type="ECO:0000313" key="6">
    <source>
        <dbReference type="EMBL" id="ACD82100.1"/>
    </source>
</evidence>
<dbReference type="InterPro" id="IPR016192">
    <property type="entry name" value="APOBEC/CMP_deaminase_Zn-bd"/>
</dbReference>
<dbReference type="HOGENOM" id="CLU_025810_5_2_0"/>
<dbReference type="STRING" id="481448.Minf_0040"/>
<keyword evidence="4" id="KW-0862">Zinc</keyword>
<evidence type="ECO:0000256" key="4">
    <source>
        <dbReference type="ARBA" id="ARBA00022833"/>
    </source>
</evidence>
<evidence type="ECO:0000313" key="7">
    <source>
        <dbReference type="Proteomes" id="UP000009149"/>
    </source>
</evidence>
<dbReference type="Pfam" id="PF00383">
    <property type="entry name" value="dCMP_cyt_deam_1"/>
    <property type="match status" value="1"/>
</dbReference>
<reference evidence="6 7" key="1">
    <citation type="journal article" date="2008" name="Biol. Direct">
        <title>Complete genome sequence of the extremely acidophilic methanotroph isolate V4, Methylacidiphilum infernorum, a representative of the bacterial phylum Verrucomicrobia.</title>
        <authorList>
            <person name="Hou S."/>
            <person name="Makarova K.S."/>
            <person name="Saw J.H."/>
            <person name="Senin P."/>
            <person name="Ly B.V."/>
            <person name="Zhou Z."/>
            <person name="Ren Y."/>
            <person name="Wang J."/>
            <person name="Galperin M.Y."/>
            <person name="Omelchenko M.V."/>
            <person name="Wolf Y.I."/>
            <person name="Yutin N."/>
            <person name="Koonin E.V."/>
            <person name="Stott M.B."/>
            <person name="Mountain B.W."/>
            <person name="Crowe M.A."/>
            <person name="Smirnova A.V."/>
            <person name="Dunfield P.F."/>
            <person name="Feng L."/>
            <person name="Wang L."/>
            <person name="Alam M."/>
        </authorList>
    </citation>
    <scope>NUCLEOTIDE SEQUENCE [LARGE SCALE GENOMIC DNA]</scope>
    <source>
        <strain evidence="7">Isolate V4</strain>
    </source>
</reference>
<proteinExistence type="inferred from homology"/>
<dbReference type="OrthoDB" id="9802676at2"/>
<evidence type="ECO:0000259" key="5">
    <source>
        <dbReference type="PROSITE" id="PS51747"/>
    </source>
</evidence>
<gene>
    <name evidence="6" type="primary">cumB</name>
    <name evidence="6" type="ordered locus">Minf_0040</name>
</gene>
<dbReference type="KEGG" id="min:Minf_0040"/>
<dbReference type="PROSITE" id="PS51747">
    <property type="entry name" value="CYT_DCMP_DEAMINASES_2"/>
    <property type="match status" value="1"/>
</dbReference>
<dbReference type="GO" id="GO:0047974">
    <property type="term" value="F:guanosine deaminase activity"/>
    <property type="evidence" value="ECO:0007669"/>
    <property type="project" value="TreeGrafter"/>
</dbReference>
<dbReference type="Proteomes" id="UP000009149">
    <property type="component" value="Chromosome"/>
</dbReference>
<feature type="domain" description="CMP/dCMP-type deaminase" evidence="5">
    <location>
        <begin position="13"/>
        <end position="137"/>
    </location>
</feature>
<name>B3DWK5_METI4</name>
<dbReference type="PANTHER" id="PTHR11079:SF161">
    <property type="entry name" value="CMP_DCMP-TYPE DEAMINASE DOMAIN-CONTAINING PROTEIN"/>
    <property type="match status" value="1"/>
</dbReference>
<dbReference type="InterPro" id="IPR002125">
    <property type="entry name" value="CMP_dCMP_dom"/>
</dbReference>
<dbReference type="EMBL" id="CP000975">
    <property type="protein sequence ID" value="ACD82100.1"/>
    <property type="molecule type" value="Genomic_DNA"/>
</dbReference>